<sequence>MAKEPKEKEKQERYTVQSIDKSLDLLELLADRGSLSLIELADLLEQPKSSTFRILQTLEHRGYVGRSSEDGKFCLGYKQLSLAKYLMARSKLNLAAAPEMSRLSARFGDTVNLGVLTGEGVIIYIEIIEGTHALRMTETVGSQAPYYATALGKAIAAYLPEREREALLGSSALEALTAYTIADADSLRNTLRQVRARGYALDDQEITLGARCVAVPIFNMQGRVEGGLSLSGPMHRFEGQALTDIMAELLRAGAEISARMGCGLYPPAEELEH</sequence>
<dbReference type="GO" id="GO:0003677">
    <property type="term" value="F:DNA binding"/>
    <property type="evidence" value="ECO:0007669"/>
    <property type="project" value="UniProtKB-KW"/>
</dbReference>
<evidence type="ECO:0000256" key="3">
    <source>
        <dbReference type="ARBA" id="ARBA00023163"/>
    </source>
</evidence>
<dbReference type="Proteomes" id="UP000621560">
    <property type="component" value="Unassembled WGS sequence"/>
</dbReference>
<proteinExistence type="predicted"/>
<dbReference type="InterPro" id="IPR029016">
    <property type="entry name" value="GAF-like_dom_sf"/>
</dbReference>
<evidence type="ECO:0000259" key="5">
    <source>
        <dbReference type="PROSITE" id="PS51078"/>
    </source>
</evidence>
<dbReference type="InterPro" id="IPR014757">
    <property type="entry name" value="Tscrpt_reg_IclR_C"/>
</dbReference>
<dbReference type="Gene3D" id="1.10.10.10">
    <property type="entry name" value="Winged helix-like DNA-binding domain superfamily/Winged helix DNA-binding domain"/>
    <property type="match status" value="1"/>
</dbReference>
<dbReference type="InterPro" id="IPR005471">
    <property type="entry name" value="Tscrpt_reg_IclR_N"/>
</dbReference>
<dbReference type="InterPro" id="IPR036388">
    <property type="entry name" value="WH-like_DNA-bd_sf"/>
</dbReference>
<dbReference type="AlphaFoldDB" id="A0A927GQT3"/>
<protein>
    <submittedName>
        <fullName evidence="6">IclR family transcriptional regulator</fullName>
    </submittedName>
</protein>
<feature type="domain" description="IclR-ED" evidence="5">
    <location>
        <begin position="78"/>
        <end position="262"/>
    </location>
</feature>
<evidence type="ECO:0000313" key="7">
    <source>
        <dbReference type="Proteomes" id="UP000621560"/>
    </source>
</evidence>
<reference evidence="6" key="1">
    <citation type="submission" date="2020-09" db="EMBL/GenBank/DDBJ databases">
        <title>A novel bacterium of genus Paenibacillus, isolated from South China Sea.</title>
        <authorList>
            <person name="Huang H."/>
            <person name="Mo K."/>
            <person name="Hu Y."/>
        </authorList>
    </citation>
    <scope>NUCLEOTIDE SEQUENCE</scope>
    <source>
        <strain evidence="6">IB182496</strain>
    </source>
</reference>
<dbReference type="PANTHER" id="PTHR30136:SF35">
    <property type="entry name" value="HTH-TYPE TRANSCRIPTIONAL REGULATOR RV1719"/>
    <property type="match status" value="1"/>
</dbReference>
<dbReference type="InterPro" id="IPR036390">
    <property type="entry name" value="WH_DNA-bd_sf"/>
</dbReference>
<accession>A0A927GQT3</accession>
<dbReference type="EMBL" id="JACXIZ010000007">
    <property type="protein sequence ID" value="MBD2844097.1"/>
    <property type="molecule type" value="Genomic_DNA"/>
</dbReference>
<keyword evidence="3" id="KW-0804">Transcription</keyword>
<dbReference type="Gene3D" id="3.30.450.40">
    <property type="match status" value="1"/>
</dbReference>
<gene>
    <name evidence="6" type="ORF">IDH44_02770</name>
</gene>
<feature type="domain" description="HTH iclR-type" evidence="4">
    <location>
        <begin position="16"/>
        <end position="77"/>
    </location>
</feature>
<comment type="caution">
    <text evidence="6">The sequence shown here is derived from an EMBL/GenBank/DDBJ whole genome shotgun (WGS) entry which is preliminary data.</text>
</comment>
<evidence type="ECO:0000256" key="2">
    <source>
        <dbReference type="ARBA" id="ARBA00023125"/>
    </source>
</evidence>
<dbReference type="PANTHER" id="PTHR30136">
    <property type="entry name" value="HELIX-TURN-HELIX TRANSCRIPTIONAL REGULATOR, ICLR FAMILY"/>
    <property type="match status" value="1"/>
</dbReference>
<keyword evidence="1" id="KW-0805">Transcription regulation</keyword>
<dbReference type="PROSITE" id="PS51078">
    <property type="entry name" value="ICLR_ED"/>
    <property type="match status" value="1"/>
</dbReference>
<evidence type="ECO:0000313" key="6">
    <source>
        <dbReference type="EMBL" id="MBD2844097.1"/>
    </source>
</evidence>
<dbReference type="GO" id="GO:0045892">
    <property type="term" value="P:negative regulation of DNA-templated transcription"/>
    <property type="evidence" value="ECO:0007669"/>
    <property type="project" value="TreeGrafter"/>
</dbReference>
<dbReference type="PROSITE" id="PS51077">
    <property type="entry name" value="HTH_ICLR"/>
    <property type="match status" value="1"/>
</dbReference>
<dbReference type="SMART" id="SM00346">
    <property type="entry name" value="HTH_ICLR"/>
    <property type="match status" value="1"/>
</dbReference>
<keyword evidence="2" id="KW-0238">DNA-binding</keyword>
<dbReference type="SUPFAM" id="SSF46785">
    <property type="entry name" value="Winged helix' DNA-binding domain"/>
    <property type="match status" value="1"/>
</dbReference>
<evidence type="ECO:0000259" key="4">
    <source>
        <dbReference type="PROSITE" id="PS51077"/>
    </source>
</evidence>
<evidence type="ECO:0000256" key="1">
    <source>
        <dbReference type="ARBA" id="ARBA00023015"/>
    </source>
</evidence>
<name>A0A927GQT3_9BACL</name>
<dbReference type="GO" id="GO:0003700">
    <property type="term" value="F:DNA-binding transcription factor activity"/>
    <property type="evidence" value="ECO:0007669"/>
    <property type="project" value="TreeGrafter"/>
</dbReference>
<dbReference type="Pfam" id="PF01614">
    <property type="entry name" value="IclR_C"/>
    <property type="match status" value="1"/>
</dbReference>
<dbReference type="SUPFAM" id="SSF55781">
    <property type="entry name" value="GAF domain-like"/>
    <property type="match status" value="1"/>
</dbReference>
<keyword evidence="7" id="KW-1185">Reference proteome</keyword>
<dbReference type="InterPro" id="IPR050707">
    <property type="entry name" value="HTH_MetabolicPath_Reg"/>
</dbReference>
<organism evidence="6 7">
    <name type="scientific">Paenibacillus sabuli</name>
    <dbReference type="NCBI Taxonomy" id="2772509"/>
    <lineage>
        <taxon>Bacteria</taxon>
        <taxon>Bacillati</taxon>
        <taxon>Bacillota</taxon>
        <taxon>Bacilli</taxon>
        <taxon>Bacillales</taxon>
        <taxon>Paenibacillaceae</taxon>
        <taxon>Paenibacillus</taxon>
    </lineage>
</organism>
<dbReference type="RefSeq" id="WP_190914445.1">
    <property type="nucleotide sequence ID" value="NZ_JACXIZ010000007.1"/>
</dbReference>
<dbReference type="Pfam" id="PF09339">
    <property type="entry name" value="HTH_IclR"/>
    <property type="match status" value="1"/>
</dbReference>